<dbReference type="VEuPathDB" id="TriTrypDB:BSAL_27065"/>
<dbReference type="Proteomes" id="UP000051952">
    <property type="component" value="Unassembled WGS sequence"/>
</dbReference>
<proteinExistence type="predicted"/>
<evidence type="ECO:0000313" key="1">
    <source>
        <dbReference type="EMBL" id="CUG90497.1"/>
    </source>
</evidence>
<keyword evidence="2" id="KW-1185">Reference proteome</keyword>
<organism evidence="1 2">
    <name type="scientific">Bodo saltans</name>
    <name type="common">Flagellated protozoan</name>
    <dbReference type="NCBI Taxonomy" id="75058"/>
    <lineage>
        <taxon>Eukaryota</taxon>
        <taxon>Discoba</taxon>
        <taxon>Euglenozoa</taxon>
        <taxon>Kinetoplastea</taxon>
        <taxon>Metakinetoplastina</taxon>
        <taxon>Eubodonida</taxon>
        <taxon>Bodonidae</taxon>
        <taxon>Bodo</taxon>
    </lineage>
</organism>
<dbReference type="EMBL" id="CYKH01001837">
    <property type="protein sequence ID" value="CUG90497.1"/>
    <property type="molecule type" value="Genomic_DNA"/>
</dbReference>
<gene>
    <name evidence="1" type="ORF">BSAL_27065</name>
</gene>
<evidence type="ECO:0000313" key="2">
    <source>
        <dbReference type="Proteomes" id="UP000051952"/>
    </source>
</evidence>
<sequence>MSYEFDRSLRIVKATPIALMILSDAAVTGTSSAKNATNMPLVQLGLQVVRVLCPKHRMAGRAVVDSGPMVGVLLGTSSISFEFTGPVVARVRGLVQAAPWGGCFVTKRVIRYCGLVPEATVTVKGPSVDGEISGRWEQWRVRGFPTVSVAIVQ</sequence>
<dbReference type="AlphaFoldDB" id="A0A0S4JJZ8"/>
<protein>
    <submittedName>
        <fullName evidence="1">Uncharacterized protein</fullName>
    </submittedName>
</protein>
<name>A0A0S4JJZ8_BODSA</name>
<accession>A0A0S4JJZ8</accession>
<reference evidence="2" key="1">
    <citation type="submission" date="2015-09" db="EMBL/GenBank/DDBJ databases">
        <authorList>
            <consortium name="Pathogen Informatics"/>
        </authorList>
    </citation>
    <scope>NUCLEOTIDE SEQUENCE [LARGE SCALE GENOMIC DNA]</scope>
    <source>
        <strain evidence="2">Lake Konstanz</strain>
    </source>
</reference>